<keyword evidence="1" id="KW-0732">Signal</keyword>
<evidence type="ECO:0000256" key="1">
    <source>
        <dbReference type="SAM" id="SignalP"/>
    </source>
</evidence>
<dbReference type="RefSeq" id="WP_092723434.1">
    <property type="nucleotide sequence ID" value="NZ_FNNO01000005.1"/>
</dbReference>
<accession>A0A8X8LER7</accession>
<keyword evidence="4" id="KW-1185">Reference proteome</keyword>
<evidence type="ECO:0000313" key="3">
    <source>
        <dbReference type="EMBL" id="SDW75617.1"/>
    </source>
</evidence>
<dbReference type="Gene3D" id="3.10.180.10">
    <property type="entry name" value="2,3-Dihydroxybiphenyl 1,2-Dioxygenase, domain 1"/>
    <property type="match status" value="1"/>
</dbReference>
<protein>
    <submittedName>
        <fullName evidence="3">Lactoylglutathione lyase</fullName>
    </submittedName>
</protein>
<dbReference type="AlphaFoldDB" id="A0A8X8LER7"/>
<reference evidence="3 4" key="1">
    <citation type="submission" date="2016-10" db="EMBL/GenBank/DDBJ databases">
        <authorList>
            <person name="Varghese N."/>
            <person name="Submissions S."/>
        </authorList>
    </citation>
    <scope>NUCLEOTIDE SEQUENCE [LARGE SCALE GENOMIC DNA]</scope>
    <source>
        <strain evidence="3 4">DSM 25353</strain>
    </source>
</reference>
<feature type="signal peptide" evidence="1">
    <location>
        <begin position="1"/>
        <end position="25"/>
    </location>
</feature>
<dbReference type="Pfam" id="PF00903">
    <property type="entry name" value="Glyoxalase"/>
    <property type="match status" value="1"/>
</dbReference>
<comment type="caution">
    <text evidence="3">The sequence shown here is derived from an EMBL/GenBank/DDBJ whole genome shotgun (WGS) entry which is preliminary data.</text>
</comment>
<dbReference type="InterPro" id="IPR037523">
    <property type="entry name" value="VOC_core"/>
</dbReference>
<dbReference type="PROSITE" id="PS51819">
    <property type="entry name" value="VOC"/>
    <property type="match status" value="1"/>
</dbReference>
<dbReference type="GO" id="GO:0016829">
    <property type="term" value="F:lyase activity"/>
    <property type="evidence" value="ECO:0007669"/>
    <property type="project" value="UniProtKB-KW"/>
</dbReference>
<evidence type="ECO:0000313" key="4">
    <source>
        <dbReference type="Proteomes" id="UP000198711"/>
    </source>
</evidence>
<dbReference type="InterPro" id="IPR004360">
    <property type="entry name" value="Glyas_Fos-R_dOase_dom"/>
</dbReference>
<dbReference type="InterPro" id="IPR029068">
    <property type="entry name" value="Glyas_Bleomycin-R_OHBP_Dase"/>
</dbReference>
<dbReference type="PANTHER" id="PTHR46142">
    <property type="match status" value="1"/>
</dbReference>
<keyword evidence="3" id="KW-0456">Lyase</keyword>
<dbReference type="Proteomes" id="UP000198711">
    <property type="component" value="Unassembled WGS sequence"/>
</dbReference>
<organism evidence="3 4">
    <name type="scientific">Hydrobacter penzbergensis</name>
    <dbReference type="NCBI Taxonomy" id="1235997"/>
    <lineage>
        <taxon>Bacteria</taxon>
        <taxon>Pseudomonadati</taxon>
        <taxon>Bacteroidota</taxon>
        <taxon>Chitinophagia</taxon>
        <taxon>Chitinophagales</taxon>
        <taxon>Chitinophagaceae</taxon>
        <taxon>Hydrobacter</taxon>
    </lineage>
</organism>
<dbReference type="PROSITE" id="PS51257">
    <property type="entry name" value="PROKAR_LIPOPROTEIN"/>
    <property type="match status" value="1"/>
</dbReference>
<evidence type="ECO:0000259" key="2">
    <source>
        <dbReference type="PROSITE" id="PS51819"/>
    </source>
</evidence>
<dbReference type="PANTHER" id="PTHR46142:SF3">
    <property type="entry name" value="F18B13.24 PROTEIN"/>
    <property type="match status" value="1"/>
</dbReference>
<feature type="domain" description="VOC" evidence="2">
    <location>
        <begin position="33"/>
        <end position="154"/>
    </location>
</feature>
<dbReference type="SUPFAM" id="SSF54593">
    <property type="entry name" value="Glyoxalase/Bleomycin resistance protein/Dihydroxybiphenyl dioxygenase"/>
    <property type="match status" value="1"/>
</dbReference>
<gene>
    <name evidence="3" type="ORF">SAMN05444410_105180</name>
</gene>
<proteinExistence type="predicted"/>
<sequence>MNRNYLLTMLLALLVAGCCTQSANAQDNRLKANINHLAIFVVDLQKSGNFYQNIIGLDTISEPFHDGKHIWMRIGLHAALHIIQGADAPIKHFKNNHICFSVPSVRAFTAKLKEYHIKWEDVSGKEEGITRRPDGILQIWLQDPDGYWIEINDDRS</sequence>
<feature type="chain" id="PRO_5036478812" evidence="1">
    <location>
        <begin position="26"/>
        <end position="156"/>
    </location>
</feature>
<dbReference type="EMBL" id="FNNO01000005">
    <property type="protein sequence ID" value="SDW75617.1"/>
    <property type="molecule type" value="Genomic_DNA"/>
</dbReference>
<name>A0A8X8LER7_9BACT</name>